<reference evidence="2 3" key="1">
    <citation type="submission" date="2020-07" db="EMBL/GenBank/DDBJ databases">
        <title>isolation of Luteimonas sp. SJ-16.</title>
        <authorList>
            <person name="Huang X.-X."/>
            <person name="Xu L."/>
            <person name="Sun J.-Q."/>
        </authorList>
    </citation>
    <scope>NUCLEOTIDE SEQUENCE [LARGE SCALE GENOMIC DNA]</scope>
    <source>
        <strain evidence="2 3">SJ-16</strain>
    </source>
</reference>
<gene>
    <name evidence="2" type="ORF">H0E82_14545</name>
</gene>
<name>A0A7Z0TX13_9GAMM</name>
<organism evidence="2 3">
    <name type="scientific">Luteimonas deserti</name>
    <dbReference type="NCBI Taxonomy" id="2752306"/>
    <lineage>
        <taxon>Bacteria</taxon>
        <taxon>Pseudomonadati</taxon>
        <taxon>Pseudomonadota</taxon>
        <taxon>Gammaproteobacteria</taxon>
        <taxon>Lysobacterales</taxon>
        <taxon>Lysobacteraceae</taxon>
        <taxon>Luteimonas</taxon>
    </lineage>
</organism>
<dbReference type="AlphaFoldDB" id="A0A7Z0TX13"/>
<comment type="caution">
    <text evidence="2">The sequence shown here is derived from an EMBL/GenBank/DDBJ whole genome shotgun (WGS) entry which is preliminary data.</text>
</comment>
<feature type="chain" id="PRO_5030587473" evidence="1">
    <location>
        <begin position="22"/>
        <end position="150"/>
    </location>
</feature>
<evidence type="ECO:0000256" key="1">
    <source>
        <dbReference type="SAM" id="SignalP"/>
    </source>
</evidence>
<evidence type="ECO:0000313" key="3">
    <source>
        <dbReference type="Proteomes" id="UP000589896"/>
    </source>
</evidence>
<dbReference type="RefSeq" id="WP_180546150.1">
    <property type="nucleotide sequence ID" value="NZ_JACCJZ010000020.1"/>
</dbReference>
<keyword evidence="1" id="KW-0732">Signal</keyword>
<dbReference type="Proteomes" id="UP000589896">
    <property type="component" value="Unassembled WGS sequence"/>
</dbReference>
<feature type="signal peptide" evidence="1">
    <location>
        <begin position="1"/>
        <end position="21"/>
    </location>
</feature>
<sequence length="150" mass="16555">MHKKTLLALTAMLVWAGPARAQTATDCPQLPPGSNAQWEVQQGPGFVFCRAVERDSARQAFAVTIGREASFKPRRTDRVGDRVTIDGTRTYWHAPQNDLLAGTLVRETLLELPSGDYAHIIVRASDETQLARTLQDAEALHFSDVRLGSK</sequence>
<accession>A0A7Z0TX13</accession>
<proteinExistence type="predicted"/>
<keyword evidence="3" id="KW-1185">Reference proteome</keyword>
<evidence type="ECO:0000313" key="2">
    <source>
        <dbReference type="EMBL" id="NYZ63964.1"/>
    </source>
</evidence>
<dbReference type="EMBL" id="JACCJZ010000020">
    <property type="protein sequence ID" value="NYZ63964.1"/>
    <property type="molecule type" value="Genomic_DNA"/>
</dbReference>
<protein>
    <submittedName>
        <fullName evidence="2">Uncharacterized protein</fullName>
    </submittedName>
</protein>